<evidence type="ECO:0000256" key="4">
    <source>
        <dbReference type="ARBA" id="ARBA00022691"/>
    </source>
</evidence>
<evidence type="ECO:0000256" key="6">
    <source>
        <dbReference type="PROSITE-ProRule" id="PRU01023"/>
    </source>
</evidence>
<dbReference type="Gene3D" id="2.30.130.60">
    <property type="match status" value="1"/>
</dbReference>
<comment type="caution">
    <text evidence="6">Lacks conserved residue(s) required for the propagation of feature annotation.</text>
</comment>
<comment type="similarity">
    <text evidence="6">Belongs to the class I-like SAM-binding methyltransferase superfamily. RsmB/NOP family.</text>
</comment>
<dbReference type="InterPro" id="IPR029063">
    <property type="entry name" value="SAM-dependent_MTases_sf"/>
</dbReference>
<dbReference type="GeneID" id="83014848"/>
<accession>A0A412G3V4</accession>
<gene>
    <name evidence="8" type="ORF">DWY25_05440</name>
</gene>
<dbReference type="Pfam" id="PF13636">
    <property type="entry name" value="Methyltranf_PUA"/>
    <property type="match status" value="1"/>
</dbReference>
<feature type="binding site" evidence="6">
    <location>
        <position position="177"/>
    </location>
    <ligand>
        <name>S-adenosyl-L-methionine</name>
        <dbReference type="ChEBI" id="CHEBI:59789"/>
    </ligand>
</feature>
<evidence type="ECO:0000256" key="1">
    <source>
        <dbReference type="ARBA" id="ARBA00022490"/>
    </source>
</evidence>
<dbReference type="InterPro" id="IPR023267">
    <property type="entry name" value="RCMT"/>
</dbReference>
<dbReference type="AlphaFoldDB" id="A0A412G3V4"/>
<evidence type="ECO:0000313" key="9">
    <source>
        <dbReference type="Proteomes" id="UP000284178"/>
    </source>
</evidence>
<evidence type="ECO:0000256" key="2">
    <source>
        <dbReference type="ARBA" id="ARBA00022603"/>
    </source>
</evidence>
<organism evidence="8 9">
    <name type="scientific">Holdemania filiformis</name>
    <dbReference type="NCBI Taxonomy" id="61171"/>
    <lineage>
        <taxon>Bacteria</taxon>
        <taxon>Bacillati</taxon>
        <taxon>Bacillota</taxon>
        <taxon>Erysipelotrichia</taxon>
        <taxon>Erysipelotrichales</taxon>
        <taxon>Erysipelotrichaceae</taxon>
        <taxon>Holdemania</taxon>
    </lineage>
</organism>
<feature type="binding site" evidence="6">
    <location>
        <begin position="108"/>
        <end position="114"/>
    </location>
    <ligand>
        <name>S-adenosyl-L-methionine</name>
        <dbReference type="ChEBI" id="CHEBI:59789"/>
    </ligand>
</feature>
<evidence type="ECO:0000259" key="7">
    <source>
        <dbReference type="PROSITE" id="PS51686"/>
    </source>
</evidence>
<dbReference type="InterPro" id="IPR027391">
    <property type="entry name" value="Nol1_Nop2_Fmu_2"/>
</dbReference>
<keyword evidence="2 6" id="KW-0489">Methyltransferase</keyword>
<dbReference type="Pfam" id="PF01189">
    <property type="entry name" value="Methyltr_RsmB-F"/>
    <property type="match status" value="1"/>
</dbReference>
<protein>
    <submittedName>
        <fullName evidence="8">RNA methyltransferase</fullName>
    </submittedName>
</protein>
<keyword evidence="5 6" id="KW-0694">RNA-binding</keyword>
<dbReference type="Gene3D" id="3.30.70.1170">
    <property type="entry name" value="Sun protein, domain 3"/>
    <property type="match status" value="1"/>
</dbReference>
<evidence type="ECO:0000256" key="3">
    <source>
        <dbReference type="ARBA" id="ARBA00022679"/>
    </source>
</evidence>
<dbReference type="EMBL" id="QRUP01000005">
    <property type="protein sequence ID" value="RGR75222.1"/>
    <property type="molecule type" value="Genomic_DNA"/>
</dbReference>
<proteinExistence type="inferred from homology"/>
<dbReference type="Pfam" id="PF17125">
    <property type="entry name" value="Methyltr_RsmF_N"/>
    <property type="match status" value="1"/>
</dbReference>
<sequence>MNEQFLARMRELLGPDYDAYVETLNNPPFRGLRANLLKIQPDALVKRQFASLSPSPFAQEGFVLTGSETGLGNHIYHRQGLFYMQEPSASSAVTILDPQPGDWVLDLCAAPGGKSTQIAARIGQSGFLIANEIDGGRARVLMSNLERLGVSEAVITHASPERLCPQLGGWMDKVLVDAPCSGEGMFKKEDRALADWSVEHVRACGQRQQKILESAVFTLKEQGILVYSTCTYAPEENEQVIDQFLRKHPEMELIDCSVDFGRPGLSTGLVDGAKVRRIFPMDQGEGHFVAKLRKTVAQPAVRQRFFKSAPLSSIVREFLSDQLTDLSDLHFHLEQDRLSLMRHEFIQLENIPVLRQGVMAGEIVKNRVEPHHHFYMSALLQDRFKNTAALDENQLAQYLQGLPLTAAAPRGFLCLSYEGYPVGFGKSDGAVIKNKYPKGLRTR</sequence>
<reference evidence="8 9" key="1">
    <citation type="submission" date="2018-08" db="EMBL/GenBank/DDBJ databases">
        <title>A genome reference for cultivated species of the human gut microbiota.</title>
        <authorList>
            <person name="Zou Y."/>
            <person name="Xue W."/>
            <person name="Luo G."/>
        </authorList>
    </citation>
    <scope>NUCLEOTIDE SEQUENCE [LARGE SCALE GENOMIC DNA]</scope>
    <source>
        <strain evidence="8 9">AF24-29</strain>
    </source>
</reference>
<keyword evidence="1" id="KW-0963">Cytoplasm</keyword>
<dbReference type="InterPro" id="IPR001678">
    <property type="entry name" value="MeTrfase_RsmB-F_NOP2_dom"/>
</dbReference>
<keyword evidence="4 6" id="KW-0949">S-adenosyl-L-methionine</keyword>
<dbReference type="CDD" id="cd21147">
    <property type="entry name" value="RsmF_methylt_CTD1"/>
    <property type="match status" value="1"/>
</dbReference>
<feature type="active site" description="Nucleophile" evidence="6">
    <location>
        <position position="230"/>
    </location>
</feature>
<dbReference type="GO" id="GO:0003723">
    <property type="term" value="F:RNA binding"/>
    <property type="evidence" value="ECO:0007669"/>
    <property type="project" value="UniProtKB-UniRule"/>
</dbReference>
<keyword evidence="3 6" id="KW-0808">Transferase</keyword>
<dbReference type="Pfam" id="PF17126">
    <property type="entry name" value="RsmF_methylt_CI"/>
    <property type="match status" value="1"/>
</dbReference>
<dbReference type="GO" id="GO:0001510">
    <property type="term" value="P:RNA methylation"/>
    <property type="evidence" value="ECO:0007669"/>
    <property type="project" value="InterPro"/>
</dbReference>
<evidence type="ECO:0000256" key="5">
    <source>
        <dbReference type="ARBA" id="ARBA00022884"/>
    </source>
</evidence>
<name>A0A412G3V4_9FIRM</name>
<keyword evidence="9" id="KW-1185">Reference proteome</keyword>
<dbReference type="InterPro" id="IPR031340">
    <property type="entry name" value="RsmF_methylt_CI"/>
</dbReference>
<dbReference type="PANTHER" id="PTHR22807:SF30">
    <property type="entry name" value="28S RRNA (CYTOSINE(4447)-C(5))-METHYLTRANSFERASE-RELATED"/>
    <property type="match status" value="1"/>
</dbReference>
<dbReference type="PANTHER" id="PTHR22807">
    <property type="entry name" value="NOP2 YEAST -RELATED NOL1/NOP2/FMU SUN DOMAIN-CONTAINING"/>
    <property type="match status" value="1"/>
</dbReference>
<dbReference type="InterPro" id="IPR031341">
    <property type="entry name" value="Methyltr_RsmF_N"/>
</dbReference>
<feature type="binding site" evidence="6">
    <location>
        <position position="132"/>
    </location>
    <ligand>
        <name>S-adenosyl-L-methionine</name>
        <dbReference type="ChEBI" id="CHEBI:59789"/>
    </ligand>
</feature>
<dbReference type="InterPro" id="IPR049560">
    <property type="entry name" value="MeTrfase_RsmB-F_NOP2_cat"/>
</dbReference>
<dbReference type="RefSeq" id="WP_117894397.1">
    <property type="nucleotide sequence ID" value="NZ_CABJCV010000005.1"/>
</dbReference>
<feature type="domain" description="SAM-dependent MTase RsmB/NOP-type" evidence="7">
    <location>
        <begin position="20"/>
        <end position="295"/>
    </location>
</feature>
<dbReference type="Gene3D" id="3.40.50.150">
    <property type="entry name" value="Vaccinia Virus protein VP39"/>
    <property type="match status" value="1"/>
</dbReference>
<dbReference type="PRINTS" id="PR02008">
    <property type="entry name" value="RCMTFAMILY"/>
</dbReference>
<comment type="caution">
    <text evidence="8">The sequence shown here is derived from an EMBL/GenBank/DDBJ whole genome shotgun (WGS) entry which is preliminary data.</text>
</comment>
<dbReference type="GO" id="GO:0008173">
    <property type="term" value="F:RNA methyltransferase activity"/>
    <property type="evidence" value="ECO:0007669"/>
    <property type="project" value="InterPro"/>
</dbReference>
<dbReference type="SUPFAM" id="SSF53335">
    <property type="entry name" value="S-adenosyl-L-methionine-dependent methyltransferases"/>
    <property type="match status" value="1"/>
</dbReference>
<dbReference type="Proteomes" id="UP000284178">
    <property type="component" value="Unassembled WGS sequence"/>
</dbReference>
<dbReference type="CDD" id="cd02440">
    <property type="entry name" value="AdoMet_MTases"/>
    <property type="match status" value="1"/>
</dbReference>
<evidence type="ECO:0000313" key="8">
    <source>
        <dbReference type="EMBL" id="RGR75222.1"/>
    </source>
</evidence>
<dbReference type="PROSITE" id="PS51686">
    <property type="entry name" value="SAM_MT_RSMB_NOP"/>
    <property type="match status" value="1"/>
</dbReference>